<dbReference type="EMBL" id="FOBF01000013">
    <property type="protein sequence ID" value="SEM47032.1"/>
    <property type="molecule type" value="Genomic_DNA"/>
</dbReference>
<dbReference type="InterPro" id="IPR032466">
    <property type="entry name" value="Metal_Hydrolase"/>
</dbReference>
<accession>A0A1H7YL94</accession>
<organism evidence="2 3">
    <name type="scientific">Nonomuraea pusilla</name>
    <dbReference type="NCBI Taxonomy" id="46177"/>
    <lineage>
        <taxon>Bacteria</taxon>
        <taxon>Bacillati</taxon>
        <taxon>Actinomycetota</taxon>
        <taxon>Actinomycetes</taxon>
        <taxon>Streptosporangiales</taxon>
        <taxon>Streptosporangiaceae</taxon>
        <taxon>Nonomuraea</taxon>
    </lineage>
</organism>
<keyword evidence="3" id="KW-1185">Reference proteome</keyword>
<evidence type="ECO:0000313" key="2">
    <source>
        <dbReference type="EMBL" id="SEM47032.1"/>
    </source>
</evidence>
<protein>
    <submittedName>
        <fullName evidence="2">Predicted metal-dependent hydrolase, TIM-barrel fold</fullName>
    </submittedName>
</protein>
<name>A0A1H7YL94_9ACTN</name>
<gene>
    <name evidence="2" type="ORF">SAMN05660976_05269</name>
</gene>
<feature type="domain" description="Amidohydrolase-related" evidence="1">
    <location>
        <begin position="27"/>
        <end position="237"/>
    </location>
</feature>
<dbReference type="Pfam" id="PF04909">
    <property type="entry name" value="Amidohydro_2"/>
    <property type="match status" value="1"/>
</dbReference>
<dbReference type="InterPro" id="IPR006680">
    <property type="entry name" value="Amidohydro-rel"/>
</dbReference>
<dbReference type="GO" id="GO:0016787">
    <property type="term" value="F:hydrolase activity"/>
    <property type="evidence" value="ECO:0007669"/>
    <property type="project" value="UniProtKB-KW"/>
</dbReference>
<evidence type="ECO:0000259" key="1">
    <source>
        <dbReference type="Pfam" id="PF04909"/>
    </source>
</evidence>
<proteinExistence type="predicted"/>
<dbReference type="Gene3D" id="3.20.20.140">
    <property type="entry name" value="Metal-dependent hydrolases"/>
    <property type="match status" value="1"/>
</dbReference>
<sequence length="250" mass="26346">MPPPLLVDADATLGRNPRADVGDGGVTALLERMDRVGVAAALVGHSWSRLHDPATGNALVSRLVAGRPRLAACWTLLPPGTGETGGPEEFARSAREHRVRAVRAYPADHGYELAGPDAAPMFAALAEAGLPLLLDAPQAGWPEVEALARRHPSLPVVVGRAGYRVLRRVAGVLERTGNVYVGTADLSSHRGLEWLAERFGPGRLVFGTGMPERDPAESVTRLLWSELPDEAVAAIGTGTLATLTDLDGLT</sequence>
<dbReference type="RefSeq" id="WP_256257267.1">
    <property type="nucleotide sequence ID" value="NZ_FOBF01000013.1"/>
</dbReference>
<reference evidence="2 3" key="1">
    <citation type="submission" date="2016-10" db="EMBL/GenBank/DDBJ databases">
        <authorList>
            <person name="de Groot N.N."/>
        </authorList>
    </citation>
    <scope>NUCLEOTIDE SEQUENCE [LARGE SCALE GENOMIC DNA]</scope>
    <source>
        <strain evidence="2 3">DSM 43357</strain>
    </source>
</reference>
<evidence type="ECO:0000313" key="3">
    <source>
        <dbReference type="Proteomes" id="UP000198953"/>
    </source>
</evidence>
<dbReference type="SUPFAM" id="SSF51556">
    <property type="entry name" value="Metallo-dependent hydrolases"/>
    <property type="match status" value="1"/>
</dbReference>
<dbReference type="Proteomes" id="UP000198953">
    <property type="component" value="Unassembled WGS sequence"/>
</dbReference>
<dbReference type="AlphaFoldDB" id="A0A1H7YL94"/>
<keyword evidence="2" id="KW-0378">Hydrolase</keyword>
<dbReference type="STRING" id="46177.SAMN05660976_05269"/>